<feature type="domain" description="Core-binding (CB)" evidence="7">
    <location>
        <begin position="141"/>
        <end position="223"/>
    </location>
</feature>
<keyword evidence="2" id="KW-0229">DNA integration</keyword>
<dbReference type="InterPro" id="IPR002104">
    <property type="entry name" value="Integrase_catalytic"/>
</dbReference>
<dbReference type="RefSeq" id="WP_241906776.1">
    <property type="nucleotide sequence ID" value="NZ_MCZF01000304.1"/>
</dbReference>
<dbReference type="SUPFAM" id="SSF56349">
    <property type="entry name" value="DNA breaking-rejoining enzymes"/>
    <property type="match status" value="1"/>
</dbReference>
<evidence type="ECO:0000259" key="7">
    <source>
        <dbReference type="PROSITE" id="PS51900"/>
    </source>
</evidence>
<dbReference type="PANTHER" id="PTHR30629:SF2">
    <property type="entry name" value="PROPHAGE INTEGRASE INTS-RELATED"/>
    <property type="match status" value="1"/>
</dbReference>
<evidence type="ECO:0000256" key="1">
    <source>
        <dbReference type="ARBA" id="ARBA00008857"/>
    </source>
</evidence>
<evidence type="ECO:0000313" key="8">
    <source>
        <dbReference type="EMBL" id="PMM40222.1"/>
    </source>
</evidence>
<dbReference type="GO" id="GO:0015074">
    <property type="term" value="P:DNA integration"/>
    <property type="evidence" value="ECO:0007669"/>
    <property type="project" value="UniProtKB-KW"/>
</dbReference>
<dbReference type="InterPro" id="IPR046668">
    <property type="entry name" value="DUF6538"/>
</dbReference>
<dbReference type="GO" id="GO:0006310">
    <property type="term" value="P:DNA recombination"/>
    <property type="evidence" value="ECO:0007669"/>
    <property type="project" value="UniProtKB-KW"/>
</dbReference>
<protein>
    <submittedName>
        <fullName evidence="8">Integrase</fullName>
    </submittedName>
</protein>
<dbReference type="EMBL" id="MCZF01000304">
    <property type="protein sequence ID" value="PMM40222.1"/>
    <property type="molecule type" value="Genomic_DNA"/>
</dbReference>
<dbReference type="Gene3D" id="1.10.443.10">
    <property type="entry name" value="Intergrase catalytic core"/>
    <property type="match status" value="1"/>
</dbReference>
<dbReference type="Proteomes" id="UP000235533">
    <property type="component" value="Unassembled WGS sequence"/>
</dbReference>
<reference evidence="9" key="1">
    <citation type="submission" date="2016-07" db="EMBL/GenBank/DDBJ databases">
        <title>Nontailed viruses are major unrecognized killers of bacteria in the ocean.</title>
        <authorList>
            <person name="Kauffman K."/>
            <person name="Hussain F."/>
            <person name="Yang J."/>
            <person name="Arevalo P."/>
            <person name="Brown J."/>
            <person name="Cutler M."/>
            <person name="Kelly L."/>
            <person name="Polz M.F."/>
        </authorList>
    </citation>
    <scope>NUCLEOTIDE SEQUENCE [LARGE SCALE GENOMIC DNA]</scope>
    <source>
        <strain evidence="9">10N.261.48.B5</strain>
    </source>
</reference>
<gene>
    <name evidence="8" type="ORF">BCT54_12615</name>
</gene>
<dbReference type="Pfam" id="PF00589">
    <property type="entry name" value="Phage_integrase"/>
    <property type="match status" value="1"/>
</dbReference>
<dbReference type="InterPro" id="IPR044068">
    <property type="entry name" value="CB"/>
</dbReference>
<keyword evidence="3 5" id="KW-0238">DNA-binding</keyword>
<comment type="similarity">
    <text evidence="1">Belongs to the 'phage' integrase family.</text>
</comment>
<dbReference type="InterPro" id="IPR025269">
    <property type="entry name" value="SAM-like_dom"/>
</dbReference>
<organism evidence="8 9">
    <name type="scientific">Vibrio splendidus</name>
    <dbReference type="NCBI Taxonomy" id="29497"/>
    <lineage>
        <taxon>Bacteria</taxon>
        <taxon>Pseudomonadati</taxon>
        <taxon>Pseudomonadota</taxon>
        <taxon>Gammaproteobacteria</taxon>
        <taxon>Vibrionales</taxon>
        <taxon>Vibrionaceae</taxon>
        <taxon>Vibrio</taxon>
    </lineage>
</organism>
<dbReference type="InterPro" id="IPR013762">
    <property type="entry name" value="Integrase-like_cat_sf"/>
</dbReference>
<evidence type="ECO:0000256" key="5">
    <source>
        <dbReference type="PROSITE-ProRule" id="PRU01248"/>
    </source>
</evidence>
<evidence type="ECO:0000256" key="3">
    <source>
        <dbReference type="ARBA" id="ARBA00023125"/>
    </source>
</evidence>
<feature type="domain" description="Tyr recombinase" evidence="6">
    <location>
        <begin position="246"/>
        <end position="422"/>
    </location>
</feature>
<evidence type="ECO:0000313" key="9">
    <source>
        <dbReference type="Proteomes" id="UP000235533"/>
    </source>
</evidence>
<evidence type="ECO:0000256" key="4">
    <source>
        <dbReference type="ARBA" id="ARBA00023172"/>
    </source>
</evidence>
<name>A0A2N7JJ06_VIBSP</name>
<dbReference type="Pfam" id="PF13102">
    <property type="entry name" value="Phage_int_SAM_5"/>
    <property type="match status" value="1"/>
</dbReference>
<dbReference type="InterPro" id="IPR011010">
    <property type="entry name" value="DNA_brk_join_enz"/>
</dbReference>
<dbReference type="AlphaFoldDB" id="A0A2N7JJ06"/>
<keyword evidence="4" id="KW-0233">DNA recombination</keyword>
<proteinExistence type="inferred from homology"/>
<dbReference type="PROSITE" id="PS51900">
    <property type="entry name" value="CB"/>
    <property type="match status" value="1"/>
</dbReference>
<accession>A0A2N7JJ06</accession>
<evidence type="ECO:0000256" key="2">
    <source>
        <dbReference type="ARBA" id="ARBA00022908"/>
    </source>
</evidence>
<evidence type="ECO:0000259" key="6">
    <source>
        <dbReference type="PROSITE" id="PS51898"/>
    </source>
</evidence>
<sequence length="430" mass="49960">MTTSDTKHLKLRGDVWWYQRRIPKALLDQFDNQTTLSESLGTGDIREARRKRDILNGKLEERRFHAPNSDRHRFIELVQTMSEDKEKCPESWDEHYHLDQIQGMTTNIESHTPSTPIDDKVFLHAYTTVGGHQDHRNKYRITLKEALNNWLRKYQNEKTKDTVHKVKKAADEFLKYLRVYDIQLEDISKKQVNDYVENLQAKYAKTTVQGSISRLRSIWNYSEALGEVSSQSPFEKNIYAAGEAVNKKQPFTTTEMLWIRENVALEEPVKRLLVKLGVFTGCRISELCNIRVKDVITEDEITAIFIEKGKTNAATRIIPLTNELGLRIRALANDKHDDDLLLSFDNSSDMSRWFSRIKTDNISADSTKCFHSFRVMFSTAMQQSGVDELKAAAILGHKRGNTMTYGYYSRGYELQQLKEAYDQCVERIIW</sequence>
<dbReference type="InterPro" id="IPR050808">
    <property type="entry name" value="Phage_Integrase"/>
</dbReference>
<dbReference type="PROSITE" id="PS51898">
    <property type="entry name" value="TYR_RECOMBINASE"/>
    <property type="match status" value="1"/>
</dbReference>
<dbReference type="Pfam" id="PF20172">
    <property type="entry name" value="DUF6538"/>
    <property type="match status" value="1"/>
</dbReference>
<dbReference type="GO" id="GO:0003677">
    <property type="term" value="F:DNA binding"/>
    <property type="evidence" value="ECO:0007669"/>
    <property type="project" value="UniProtKB-UniRule"/>
</dbReference>
<comment type="caution">
    <text evidence="8">The sequence shown here is derived from an EMBL/GenBank/DDBJ whole genome shotgun (WGS) entry which is preliminary data.</text>
</comment>
<dbReference type="PANTHER" id="PTHR30629">
    <property type="entry name" value="PROPHAGE INTEGRASE"/>
    <property type="match status" value="1"/>
</dbReference>
<dbReference type="Gene3D" id="1.10.150.130">
    <property type="match status" value="1"/>
</dbReference>
<dbReference type="InterPro" id="IPR010998">
    <property type="entry name" value="Integrase_recombinase_N"/>
</dbReference>